<reference evidence="2 3" key="1">
    <citation type="submission" date="2020-04" db="EMBL/GenBank/DDBJ databases">
        <title>Ferrimonas sp. S7 isolated from sea water.</title>
        <authorList>
            <person name="Bae S.S."/>
            <person name="Baek K."/>
        </authorList>
    </citation>
    <scope>NUCLEOTIDE SEQUENCE [LARGE SCALE GENOMIC DNA]</scope>
    <source>
        <strain evidence="2 3">S7</strain>
    </source>
</reference>
<organism evidence="2 3">
    <name type="scientific">Ferrimonas lipolytica</name>
    <dbReference type="NCBI Taxonomy" id="2724191"/>
    <lineage>
        <taxon>Bacteria</taxon>
        <taxon>Pseudomonadati</taxon>
        <taxon>Pseudomonadota</taxon>
        <taxon>Gammaproteobacteria</taxon>
        <taxon>Alteromonadales</taxon>
        <taxon>Ferrimonadaceae</taxon>
        <taxon>Ferrimonas</taxon>
    </lineage>
</organism>
<feature type="chain" id="PRO_5026200438" description="Lipoprotein" evidence="1">
    <location>
        <begin position="23"/>
        <end position="52"/>
    </location>
</feature>
<evidence type="ECO:0008006" key="4">
    <source>
        <dbReference type="Google" id="ProtNLM"/>
    </source>
</evidence>
<dbReference type="KEGG" id="fes:HER31_08460"/>
<feature type="signal peptide" evidence="1">
    <location>
        <begin position="1"/>
        <end position="22"/>
    </location>
</feature>
<evidence type="ECO:0000313" key="2">
    <source>
        <dbReference type="EMBL" id="QIZ76902.1"/>
    </source>
</evidence>
<keyword evidence="1" id="KW-0732">Signal</keyword>
<keyword evidence="3" id="KW-1185">Reference proteome</keyword>
<evidence type="ECO:0000256" key="1">
    <source>
        <dbReference type="SAM" id="SignalP"/>
    </source>
</evidence>
<accession>A0A6H1UGI2</accession>
<dbReference type="EMBL" id="CP051180">
    <property type="protein sequence ID" value="QIZ76902.1"/>
    <property type="molecule type" value="Genomic_DNA"/>
</dbReference>
<gene>
    <name evidence="2" type="ORF">HER31_08460</name>
</gene>
<dbReference type="AlphaFoldDB" id="A0A6H1UGI2"/>
<dbReference type="PROSITE" id="PS51257">
    <property type="entry name" value="PROKAR_LIPOPROTEIN"/>
    <property type="match status" value="1"/>
</dbReference>
<name>A0A6H1UGI2_9GAMM</name>
<dbReference type="RefSeq" id="WP_168660163.1">
    <property type="nucleotide sequence ID" value="NZ_CP051180.1"/>
</dbReference>
<proteinExistence type="predicted"/>
<evidence type="ECO:0000313" key="3">
    <source>
        <dbReference type="Proteomes" id="UP000501602"/>
    </source>
</evidence>
<protein>
    <recommendedName>
        <fullName evidence="4">Lipoprotein</fullName>
    </recommendedName>
</protein>
<dbReference type="Proteomes" id="UP000501602">
    <property type="component" value="Chromosome"/>
</dbReference>
<sequence>MKALQLIMLSTVLMLTSGCAYHTETGQQKRAQLDEAQQAFHKQKNEQPKGDN</sequence>